<feature type="compositionally biased region" description="Low complexity" evidence="1">
    <location>
        <begin position="55"/>
        <end position="83"/>
    </location>
</feature>
<dbReference type="EMBL" id="JAKWFO010000013">
    <property type="protein sequence ID" value="KAI9633074.1"/>
    <property type="molecule type" value="Genomic_DNA"/>
</dbReference>
<feature type="compositionally biased region" description="Pro residues" evidence="1">
    <location>
        <begin position="1"/>
        <end position="14"/>
    </location>
</feature>
<dbReference type="AlphaFoldDB" id="A0AA38LSU8"/>
<feature type="compositionally biased region" description="Gly residues" evidence="1">
    <location>
        <begin position="202"/>
        <end position="227"/>
    </location>
</feature>
<organism evidence="2 3">
    <name type="scientific">Dioszegia hungarica</name>
    <dbReference type="NCBI Taxonomy" id="4972"/>
    <lineage>
        <taxon>Eukaryota</taxon>
        <taxon>Fungi</taxon>
        <taxon>Dikarya</taxon>
        <taxon>Basidiomycota</taxon>
        <taxon>Agaricomycotina</taxon>
        <taxon>Tremellomycetes</taxon>
        <taxon>Tremellales</taxon>
        <taxon>Bulleribasidiaceae</taxon>
        <taxon>Dioszegia</taxon>
    </lineage>
</organism>
<feature type="compositionally biased region" description="Pro residues" evidence="1">
    <location>
        <begin position="86"/>
        <end position="96"/>
    </location>
</feature>
<dbReference type="Proteomes" id="UP001164286">
    <property type="component" value="Unassembled WGS sequence"/>
</dbReference>
<gene>
    <name evidence="2" type="ORF">MKK02DRAFT_40461</name>
</gene>
<sequence>MPHSYPRPNPPSPYIPRASQRPSLSSIASSSVYLTPVQEQRILSWRVHAAPPSPLSSSALAPTPALTASASPTTGTGSHSSGAMQAPPPPDTPQPTVPRNKVKSAPASLLTPSGGSQCKACGGSCRGCSTVSRATHPPHMPPISNQSRPMIHPLPPHHISSMVDANPPSSGSGTGQSRQRSYYSTKKYRQARAMALREQSGYGSGTGMTSGSGSGSGSGLNGGGGQDPRGMGREGMPYAAAQNEPANQLPPESQPEWGGPDGETSQREPPRVFVQADPVINPTPRIGGARDPVTQQYWRIMFPPAGGPKGINSPTPVFGMPGMMPFH</sequence>
<protein>
    <submittedName>
        <fullName evidence="2">Uncharacterized protein</fullName>
    </submittedName>
</protein>
<accession>A0AA38LSU8</accession>
<reference evidence="2" key="1">
    <citation type="journal article" date="2022" name="G3 (Bethesda)">
        <title>High quality genome of the basidiomycete yeast Dioszegia hungarica PDD-24b-2 isolated from cloud water.</title>
        <authorList>
            <person name="Jarrige D."/>
            <person name="Haridas S."/>
            <person name="Bleykasten-Grosshans C."/>
            <person name="Joly M."/>
            <person name="Nadalig T."/>
            <person name="Sancelme M."/>
            <person name="Vuilleumier S."/>
            <person name="Grigoriev I.V."/>
            <person name="Amato P."/>
            <person name="Bringel F."/>
        </authorList>
    </citation>
    <scope>NUCLEOTIDE SEQUENCE</scope>
    <source>
        <strain evidence="2">PDD-24b-2</strain>
    </source>
</reference>
<dbReference type="RefSeq" id="XP_052942851.1">
    <property type="nucleotide sequence ID" value="XM_053091107.1"/>
</dbReference>
<evidence type="ECO:0000313" key="3">
    <source>
        <dbReference type="Proteomes" id="UP001164286"/>
    </source>
</evidence>
<feature type="compositionally biased region" description="Low complexity" evidence="1">
    <location>
        <begin position="15"/>
        <end position="31"/>
    </location>
</feature>
<feature type="region of interest" description="Disordered" evidence="1">
    <location>
        <begin position="50"/>
        <end position="121"/>
    </location>
</feature>
<proteinExistence type="predicted"/>
<comment type="caution">
    <text evidence="2">The sequence shown here is derived from an EMBL/GenBank/DDBJ whole genome shotgun (WGS) entry which is preliminary data.</text>
</comment>
<feature type="compositionally biased region" description="Low complexity" evidence="1">
    <location>
        <begin position="169"/>
        <end position="181"/>
    </location>
</feature>
<evidence type="ECO:0000313" key="2">
    <source>
        <dbReference type="EMBL" id="KAI9633074.1"/>
    </source>
</evidence>
<name>A0AA38LSU8_9TREE</name>
<keyword evidence="3" id="KW-1185">Reference proteome</keyword>
<evidence type="ECO:0000256" key="1">
    <source>
        <dbReference type="SAM" id="MobiDB-lite"/>
    </source>
</evidence>
<feature type="region of interest" description="Disordered" evidence="1">
    <location>
        <begin position="1"/>
        <end position="32"/>
    </location>
</feature>
<dbReference type="GeneID" id="77730312"/>
<feature type="region of interest" description="Disordered" evidence="1">
    <location>
        <begin position="136"/>
        <end position="291"/>
    </location>
</feature>